<gene>
    <name evidence="1" type="ORF">P7K49_011553</name>
</gene>
<evidence type="ECO:0000313" key="1">
    <source>
        <dbReference type="EMBL" id="KAK2111807.1"/>
    </source>
</evidence>
<dbReference type="EMBL" id="JASSZA010000005">
    <property type="protein sequence ID" value="KAK2111807.1"/>
    <property type="molecule type" value="Genomic_DNA"/>
</dbReference>
<protein>
    <submittedName>
        <fullName evidence="1">Uncharacterized protein</fullName>
    </submittedName>
</protein>
<proteinExistence type="predicted"/>
<dbReference type="Gene3D" id="3.30.800.10">
    <property type="entry name" value="Phosphatidylinositol Phosphate Kinase II Beta"/>
    <property type="match status" value="1"/>
</dbReference>
<dbReference type="InterPro" id="IPR027484">
    <property type="entry name" value="PInositol-4-P-5-kinase_N"/>
</dbReference>
<dbReference type="Proteomes" id="UP001266305">
    <property type="component" value="Unassembled WGS sequence"/>
</dbReference>
<name>A0ABQ9VRA0_SAGOE</name>
<dbReference type="SUPFAM" id="SSF56104">
    <property type="entry name" value="SAICAR synthase-like"/>
    <property type="match status" value="1"/>
</dbReference>
<sequence length="88" mass="10187">MEVGIAPLPISGSMASGERTADVHIHFPLSEHHTCDVEPVLRFMAQWNLPSRFKFKEYCPMVFRNLRERFGIDDQDYQVWSFLAISEG</sequence>
<reference evidence="1 2" key="1">
    <citation type="submission" date="2023-05" db="EMBL/GenBank/DDBJ databases">
        <title>B98-5 Cell Line De Novo Hybrid Assembly: An Optical Mapping Approach.</title>
        <authorList>
            <person name="Kananen K."/>
            <person name="Auerbach J.A."/>
            <person name="Kautto E."/>
            <person name="Blachly J.S."/>
        </authorList>
    </citation>
    <scope>NUCLEOTIDE SEQUENCE [LARGE SCALE GENOMIC DNA]</scope>
    <source>
        <strain evidence="1">B95-8</strain>
        <tissue evidence="1">Cell line</tissue>
    </source>
</reference>
<keyword evidence="2" id="KW-1185">Reference proteome</keyword>
<organism evidence="1 2">
    <name type="scientific">Saguinus oedipus</name>
    <name type="common">Cotton-top tamarin</name>
    <name type="synonym">Oedipomidas oedipus</name>
    <dbReference type="NCBI Taxonomy" id="9490"/>
    <lineage>
        <taxon>Eukaryota</taxon>
        <taxon>Metazoa</taxon>
        <taxon>Chordata</taxon>
        <taxon>Craniata</taxon>
        <taxon>Vertebrata</taxon>
        <taxon>Euteleostomi</taxon>
        <taxon>Mammalia</taxon>
        <taxon>Eutheria</taxon>
        <taxon>Euarchontoglires</taxon>
        <taxon>Primates</taxon>
        <taxon>Haplorrhini</taxon>
        <taxon>Platyrrhini</taxon>
        <taxon>Cebidae</taxon>
        <taxon>Callitrichinae</taxon>
        <taxon>Saguinus</taxon>
    </lineage>
</organism>
<accession>A0ABQ9VRA0</accession>
<comment type="caution">
    <text evidence="1">The sequence shown here is derived from an EMBL/GenBank/DDBJ whole genome shotgun (WGS) entry which is preliminary data.</text>
</comment>
<evidence type="ECO:0000313" key="2">
    <source>
        <dbReference type="Proteomes" id="UP001266305"/>
    </source>
</evidence>